<dbReference type="EMBL" id="PYVN01000018">
    <property type="protein sequence ID" value="PTB86415.1"/>
    <property type="molecule type" value="Genomic_DNA"/>
</dbReference>
<proteinExistence type="predicted"/>
<gene>
    <name evidence="1" type="ORF">C9940_02550</name>
</gene>
<reference evidence="1" key="1">
    <citation type="submission" date="2018-03" db="EMBL/GenBank/DDBJ databases">
        <title>Cross-interface Injection: A General Nanoliter Liquid Handling Method Applied to Single Cells Genome Amplification Automated Nanoliter Liquid Handling Applied to Single Cell Multiple Displacement Amplification.</title>
        <authorList>
            <person name="Yun J."/>
            <person name="Xu P."/>
            <person name="Xu J."/>
            <person name="Dai X."/>
            <person name="Wang Y."/>
            <person name="Zheng X."/>
            <person name="Cao C."/>
            <person name="Yi Q."/>
            <person name="Zhu Y."/>
            <person name="Wang L."/>
            <person name="Dong Z."/>
            <person name="Huang Y."/>
            <person name="Huang L."/>
            <person name="Du W."/>
        </authorList>
    </citation>
    <scope>NUCLEOTIDE SEQUENCE [LARGE SCALE GENOMIC DNA]</scope>
    <source>
        <strain evidence="1">Z-D3-2</strain>
    </source>
</reference>
<dbReference type="AlphaFoldDB" id="A0A2T4CXY5"/>
<sequence>MSFIPQCRIERAGSESEPFFIIHQNIDGEQQTLDKQFTSHQQALDYILAQGWQVERERSEDSMIIASRFLKP</sequence>
<evidence type="ECO:0000313" key="1">
    <source>
        <dbReference type="EMBL" id="PTB86415.1"/>
    </source>
</evidence>
<protein>
    <submittedName>
        <fullName evidence="1">Uncharacterized protein</fullName>
    </submittedName>
</protein>
<organism evidence="1">
    <name type="scientific">Pseudidiomarina aestuarii</name>
    <dbReference type="NCBI Taxonomy" id="624146"/>
    <lineage>
        <taxon>Bacteria</taxon>
        <taxon>Pseudomonadati</taxon>
        <taxon>Pseudomonadota</taxon>
        <taxon>Gammaproteobacteria</taxon>
        <taxon>Alteromonadales</taxon>
        <taxon>Idiomarinaceae</taxon>
        <taxon>Pseudidiomarina</taxon>
    </lineage>
</organism>
<accession>A0A2T4CXY5</accession>
<name>A0A2T4CXY5_9GAMM</name>
<comment type="caution">
    <text evidence="1">The sequence shown here is derived from an EMBL/GenBank/DDBJ whole genome shotgun (WGS) entry which is preliminary data.</text>
</comment>